<comment type="caution">
    <text evidence="1">The sequence shown here is derived from an EMBL/GenBank/DDBJ whole genome shotgun (WGS) entry which is preliminary data.</text>
</comment>
<name>A0A917F940_9HYPH</name>
<dbReference type="RefSeq" id="WP_188576905.1">
    <property type="nucleotide sequence ID" value="NZ_BMCT01000001.1"/>
</dbReference>
<reference evidence="1" key="2">
    <citation type="submission" date="2020-09" db="EMBL/GenBank/DDBJ databases">
        <authorList>
            <person name="Sun Q."/>
            <person name="Sedlacek I."/>
        </authorList>
    </citation>
    <scope>NUCLEOTIDE SEQUENCE</scope>
    <source>
        <strain evidence="1">CCM 7897</strain>
    </source>
</reference>
<accession>A0A917F940</accession>
<gene>
    <name evidence="1" type="ORF">GCM10007301_15680</name>
</gene>
<sequence length="91" mass="10151">MEILLQRLIEWGPPGLVAALFGYLFLREAQKRDDIQQRFNDLQDRRVQEARDDIAKMTTAISASTDAVDTNTSSITALTRVVEATTRGGGR</sequence>
<dbReference type="AlphaFoldDB" id="A0A917F940"/>
<proteinExistence type="predicted"/>
<evidence type="ECO:0008006" key="3">
    <source>
        <dbReference type="Google" id="ProtNLM"/>
    </source>
</evidence>
<reference evidence="1" key="1">
    <citation type="journal article" date="2014" name="Int. J. Syst. Evol. Microbiol.">
        <title>Complete genome sequence of Corynebacterium casei LMG S-19264T (=DSM 44701T), isolated from a smear-ripened cheese.</title>
        <authorList>
            <consortium name="US DOE Joint Genome Institute (JGI-PGF)"/>
            <person name="Walter F."/>
            <person name="Albersmeier A."/>
            <person name="Kalinowski J."/>
            <person name="Ruckert C."/>
        </authorList>
    </citation>
    <scope>NUCLEOTIDE SEQUENCE</scope>
    <source>
        <strain evidence="1">CCM 7897</strain>
    </source>
</reference>
<evidence type="ECO:0000313" key="1">
    <source>
        <dbReference type="EMBL" id="GGF56846.1"/>
    </source>
</evidence>
<evidence type="ECO:0000313" key="2">
    <source>
        <dbReference type="Proteomes" id="UP000606044"/>
    </source>
</evidence>
<dbReference type="EMBL" id="BMCT01000001">
    <property type="protein sequence ID" value="GGF56846.1"/>
    <property type="molecule type" value="Genomic_DNA"/>
</dbReference>
<dbReference type="Proteomes" id="UP000606044">
    <property type="component" value="Unassembled WGS sequence"/>
</dbReference>
<protein>
    <recommendedName>
        <fullName evidence="3">Holin</fullName>
    </recommendedName>
</protein>
<organism evidence="1 2">
    <name type="scientific">Azorhizobium oxalatiphilum</name>
    <dbReference type="NCBI Taxonomy" id="980631"/>
    <lineage>
        <taxon>Bacteria</taxon>
        <taxon>Pseudomonadati</taxon>
        <taxon>Pseudomonadota</taxon>
        <taxon>Alphaproteobacteria</taxon>
        <taxon>Hyphomicrobiales</taxon>
        <taxon>Xanthobacteraceae</taxon>
        <taxon>Azorhizobium</taxon>
    </lineage>
</organism>
<keyword evidence="2" id="KW-1185">Reference proteome</keyword>